<comment type="subcellular location">
    <subcellularLocation>
        <location evidence="1">Cell membrane</location>
        <topology evidence="1">Multi-pass membrane protein</topology>
    </subcellularLocation>
</comment>
<keyword evidence="4 8" id="KW-0812">Transmembrane</keyword>
<dbReference type="NCBIfam" id="TIGR03426">
    <property type="entry name" value="shape_MreD"/>
    <property type="match status" value="1"/>
</dbReference>
<dbReference type="Pfam" id="PF04093">
    <property type="entry name" value="MreD"/>
    <property type="match status" value="1"/>
</dbReference>
<evidence type="ECO:0000256" key="8">
    <source>
        <dbReference type="SAM" id="Phobius"/>
    </source>
</evidence>
<dbReference type="GO" id="GO:0005886">
    <property type="term" value="C:plasma membrane"/>
    <property type="evidence" value="ECO:0007669"/>
    <property type="project" value="UniProtKB-SubCell"/>
</dbReference>
<keyword evidence="6 8" id="KW-1133">Transmembrane helix</keyword>
<evidence type="ECO:0000256" key="2">
    <source>
        <dbReference type="ARBA" id="ARBA00007776"/>
    </source>
</evidence>
<evidence type="ECO:0000313" key="9">
    <source>
        <dbReference type="EMBL" id="SLM09881.1"/>
    </source>
</evidence>
<evidence type="ECO:0000256" key="6">
    <source>
        <dbReference type="ARBA" id="ARBA00022989"/>
    </source>
</evidence>
<feature type="transmembrane region" description="Helical" evidence="8">
    <location>
        <begin position="135"/>
        <end position="156"/>
    </location>
</feature>
<comment type="similarity">
    <text evidence="2">Belongs to the MreD family.</text>
</comment>
<organism evidence="9">
    <name type="scientific">uncultured spirochete</name>
    <dbReference type="NCBI Taxonomy" id="156406"/>
    <lineage>
        <taxon>Bacteria</taxon>
        <taxon>Pseudomonadati</taxon>
        <taxon>Spirochaetota</taxon>
        <taxon>Spirochaetia</taxon>
        <taxon>Spirochaetales</taxon>
        <taxon>environmental samples</taxon>
    </lineage>
</organism>
<keyword evidence="3" id="KW-1003">Cell membrane</keyword>
<feature type="transmembrane region" description="Helical" evidence="8">
    <location>
        <begin position="97"/>
        <end position="123"/>
    </location>
</feature>
<evidence type="ECO:0000256" key="4">
    <source>
        <dbReference type="ARBA" id="ARBA00022692"/>
    </source>
</evidence>
<gene>
    <name evidence="9" type="ORF">SPIROBIBN47_100111</name>
</gene>
<dbReference type="AlphaFoldDB" id="A0A3P3XFG2"/>
<accession>A0A3P3XFG2</accession>
<dbReference type="InterPro" id="IPR007227">
    <property type="entry name" value="Cell_shape_determining_MreD"/>
</dbReference>
<protein>
    <submittedName>
        <fullName evidence="9">Putative Rod shape-determining protein MreD</fullName>
    </submittedName>
</protein>
<sequence>MRSLFISLSASILMLFIQSTWLSHGIVFGIIPDLAMSIVLFSSFINKDGQGIIVAFIAGLIADMLSAAPLGYYAFLYVSCAYLATLLSYVAEKDIFIIPFLLGTGAAIARGILTRFVSWIFAANINTYQIFSAEFGIELLADGFFTVLVFFILTFFQPLLENSPRKALP</sequence>
<evidence type="ECO:0000256" key="3">
    <source>
        <dbReference type="ARBA" id="ARBA00022475"/>
    </source>
</evidence>
<dbReference type="GO" id="GO:0008360">
    <property type="term" value="P:regulation of cell shape"/>
    <property type="evidence" value="ECO:0007669"/>
    <property type="project" value="UniProtKB-KW"/>
</dbReference>
<evidence type="ECO:0000256" key="1">
    <source>
        <dbReference type="ARBA" id="ARBA00004651"/>
    </source>
</evidence>
<evidence type="ECO:0000256" key="7">
    <source>
        <dbReference type="ARBA" id="ARBA00023136"/>
    </source>
</evidence>
<keyword evidence="5" id="KW-0133">Cell shape</keyword>
<feature type="transmembrane region" description="Helical" evidence="8">
    <location>
        <begin position="49"/>
        <end position="65"/>
    </location>
</feature>
<keyword evidence="7 8" id="KW-0472">Membrane</keyword>
<reference evidence="9" key="1">
    <citation type="submission" date="2017-02" db="EMBL/GenBank/DDBJ databases">
        <authorList>
            <person name="Regsiter A."/>
            <person name="William W."/>
        </authorList>
    </citation>
    <scope>NUCLEOTIDE SEQUENCE</scope>
    <source>
        <strain evidence="9">Bib</strain>
    </source>
</reference>
<name>A0A3P3XFG2_9SPIR</name>
<evidence type="ECO:0000256" key="5">
    <source>
        <dbReference type="ARBA" id="ARBA00022960"/>
    </source>
</evidence>
<dbReference type="EMBL" id="FWDM01000002">
    <property type="protein sequence ID" value="SLM09881.1"/>
    <property type="molecule type" value="Genomic_DNA"/>
</dbReference>
<proteinExistence type="inferred from homology"/>